<keyword evidence="2" id="KW-1185">Reference proteome</keyword>
<dbReference type="RefSeq" id="WP_014165384.1">
    <property type="nucleotide sequence ID" value="NC_016510.2"/>
</dbReference>
<dbReference type="Gene3D" id="2.40.160.20">
    <property type="match status" value="1"/>
</dbReference>
<dbReference type="SUPFAM" id="SSF56925">
    <property type="entry name" value="OMPA-like"/>
    <property type="match status" value="1"/>
</dbReference>
<dbReference type="eggNOG" id="COG3637">
    <property type="taxonomic scope" value="Bacteria"/>
</dbReference>
<evidence type="ECO:0008006" key="3">
    <source>
        <dbReference type="Google" id="ProtNLM"/>
    </source>
</evidence>
<evidence type="ECO:0000313" key="1">
    <source>
        <dbReference type="EMBL" id="AEW86109.1"/>
    </source>
</evidence>
<dbReference type="Proteomes" id="UP000005638">
    <property type="component" value="Chromosome"/>
</dbReference>
<dbReference type="KEGG" id="fco:FCOL_06440"/>
<name>G8X4R1_FLACA</name>
<evidence type="ECO:0000313" key="2">
    <source>
        <dbReference type="Proteomes" id="UP000005638"/>
    </source>
</evidence>
<accession>G8X4R1</accession>
<dbReference type="HOGENOM" id="CLU_2129722_0_0_10"/>
<reference evidence="1 2" key="1">
    <citation type="journal article" date="2012" name="J. Bacteriol.">
        <title>Genome Sequence of the Fish Pathogen Flavobacterium columnare ATCC 49512.</title>
        <authorList>
            <person name="Tekedar H.C."/>
            <person name="Karsi A."/>
            <person name="Gillaspy A.F."/>
            <person name="Dyer D.W."/>
            <person name="Benton N.R."/>
            <person name="Zaitshik J."/>
            <person name="Vamenta S."/>
            <person name="Banes M.M."/>
            <person name="Gulsoy N."/>
            <person name="Aboko-Cole M."/>
            <person name="Waldbieser G.C."/>
            <person name="Lawrence M.L."/>
        </authorList>
    </citation>
    <scope>NUCLEOTIDE SEQUENCE [LARGE SCALE GENOMIC DNA]</scope>
    <source>
        <strain evidence="2">ATCC 49512 / CIP 103533 / TG 44/87</strain>
    </source>
</reference>
<dbReference type="EMBL" id="CP003222">
    <property type="protein sequence ID" value="AEW86109.1"/>
    <property type="molecule type" value="Genomic_DNA"/>
</dbReference>
<gene>
    <name evidence="1" type="ordered locus">FCOL_06440</name>
</gene>
<dbReference type="AlphaFoldDB" id="G8X4R1"/>
<organism evidence="1 2">
    <name type="scientific">Flavobacterium columnare (strain ATCC 49512 / CIP 103533 / TG 44/87)</name>
    <dbReference type="NCBI Taxonomy" id="1041826"/>
    <lineage>
        <taxon>Bacteria</taxon>
        <taxon>Pseudomonadati</taxon>
        <taxon>Bacteroidota</taxon>
        <taxon>Flavobacteriia</taxon>
        <taxon>Flavobacteriales</taxon>
        <taxon>Flavobacteriaceae</taxon>
        <taxon>Flavobacterium</taxon>
    </lineage>
</organism>
<dbReference type="GeneID" id="60759454"/>
<dbReference type="STRING" id="1041826.FCOL_06440"/>
<dbReference type="InterPro" id="IPR011250">
    <property type="entry name" value="OMP/PagP_B-barrel"/>
</dbReference>
<proteinExistence type="predicted"/>
<protein>
    <recommendedName>
        <fullName evidence="3">Outer membrane protein beta-barrel domain-containing protein</fullName>
    </recommendedName>
</protein>
<sequence length="113" mass="12616">MDLAYETFESDILSNGKVINKQNEEDITLALKSNYNYLSNDNFRLYSGLGVGYTLIRNKTNELSSEGLSFDNSNRFNFQITGIGFRYGKKLGISAEVGLGYKGILNGGISYQF</sequence>